<dbReference type="PANTHER" id="PTHR13213:SF2">
    <property type="entry name" value="MYB-BINDING PROTEIN 1A"/>
    <property type="match status" value="1"/>
</dbReference>
<gene>
    <name evidence="7" type="primary">mybbp1a</name>
</gene>
<reference evidence="7" key="1">
    <citation type="submission" date="2025-08" db="UniProtKB">
        <authorList>
            <consortium name="RefSeq"/>
        </authorList>
    </citation>
    <scope>IDENTIFICATION</scope>
</reference>
<sequence>MSVEMVELSVKTAEPVRPAGVLQQNRVFLDFFWDIAKPEQEVRLKAVEDLIQYLKKSDQADELDYTFKRLVDGLAHTREAARPGFSLALGQVLSAFEDVSLQTVLDRIKEKHNLQTVKKKLFRNAMFGNLFGVLAIHQSSRLPKEPQVVLGCVKLLQSLSQRKQHLKELPTKTMMDILNEIPEDVFEEVLLSALQTELEAAFSTPEQLQLLLVALRRFPQTLKPKKLKKLLGCSTIINADNIPKLLDVLKMAARSVKKECVLPSVVLDLLKLSLKEDSFQLFWDNAIINGMLKEAAGPAHYLSFRLLGSALPLLSAEQLQEVLSGEVMVQYGEHVVAAQKPDRFKLAPEMDVFVSDFLQECQDADKQLIVMVRFSSLTNKGYPVVPSVWRVVQHLQPAAVEQYVAWLKKTFLQPQIDKLLDFSTRKQKDNPAAKEQKDDSVFRLRKWIISRLCAIIDNHLVKKSEDLIMDVARFVFFHAFFGTKKASADIPETKGKMSVPLDDKIRAVLVNSFFGLLLSMHHLPLAEDSPEGVAVSQKRALGVTADGTMWIYHLVQYAQSLLSQPKHAQSSQPFSPEQSQAWDSMLESVANLKKKAKKGPSAESSAFQQLFLLVGMHLFKAPEELLVIMKDLQSCMDKAQEKKAKKKKKKEAVEQQEEEEEPEWVEVMVDILLSLLSQPSRHIRQVCRTVFSSICPNVTAAALTAILDVLDPERDDEDDAAVVVTDDNKTQKKNTNEEDDEEDEDMEKSDGSDDDSDEGEDDEAMEDDDAEDDEDEEDDEEEVGPVDQNFRIKMMKILQNQNAMTTAGTEGDGSSDEEMDDDAMLQLDKGLAELFSEQKKKAQAKKDEKTKMQKEKALVRDFKIKVLDLLEVFVARQAGSPLVLGLVEPLLTIIDRGMSSDSDQQEQDFLRRAADIFRNQLCRSKVYCKTVGDREGELHDLLEKLMTKSQKLSDSSVCLYYFSASLYVVKVLRGAPAAEAKEDATADGAAGSDLKFMGSLDVDRVSKIFIEALNSFMGRRKSPLSAQMFTDLFTRFPGLCVKMLDAAVQHINSGVRVHQQGQACVLVLRGMQSREVQQLLSGAAWTELCGQVSGQLTASLEKVGETESKVVKEKVVKTLELCQFLVKNVKQKKLSVDLEPLQTVLQSLTSAIAFKKTGKLEDTYWAVVKHFGVIKPKVEKIKPEKKADPKELLKKKKGFLPESKKRRKRDIPILEPAAAAAAAEQAALRGGKPAAGTGHWKKKHDKKPKQKRPADGAAAAAAASPSPAKKSKTTTTSESNSAKKKKPKQKK</sequence>
<dbReference type="Pfam" id="PF04931">
    <property type="entry name" value="DNA_pol_phi"/>
    <property type="match status" value="1"/>
</dbReference>
<keyword evidence="4" id="KW-0175">Coiled coil</keyword>
<protein>
    <submittedName>
        <fullName evidence="7">Myb-binding protein 1A-like protein</fullName>
    </submittedName>
</protein>
<dbReference type="Proteomes" id="UP000515161">
    <property type="component" value="Unplaced"/>
</dbReference>
<comment type="subcellular location">
    <subcellularLocation>
        <location evidence="1">Nucleus</location>
    </subcellularLocation>
</comment>
<feature type="compositionally biased region" description="Basic residues" evidence="5">
    <location>
        <begin position="1282"/>
        <end position="1291"/>
    </location>
</feature>
<dbReference type="CTD" id="10514"/>
<evidence type="ECO:0000313" key="7">
    <source>
        <dbReference type="RefSeq" id="XP_034076385.1"/>
    </source>
</evidence>
<dbReference type="InterPro" id="IPR007015">
    <property type="entry name" value="DNA_pol_V/MYBBP1A"/>
</dbReference>
<feature type="compositionally biased region" description="Basic residues" evidence="5">
    <location>
        <begin position="1193"/>
        <end position="1209"/>
    </location>
</feature>
<dbReference type="OrthoDB" id="342531at2759"/>
<feature type="coiled-coil region" evidence="4">
    <location>
        <begin position="629"/>
        <end position="661"/>
    </location>
</feature>
<dbReference type="FunCoup" id="A0A6P8UVD3">
    <property type="interactions" value="1102"/>
</dbReference>
<comment type="similarity">
    <text evidence="2">Belongs to the MYBBP1A family.</text>
</comment>
<name>A0A6P8UVD3_GYMAC</name>
<evidence type="ECO:0000256" key="1">
    <source>
        <dbReference type="ARBA" id="ARBA00004123"/>
    </source>
</evidence>
<dbReference type="InterPro" id="IPR016024">
    <property type="entry name" value="ARM-type_fold"/>
</dbReference>
<evidence type="ECO:0000256" key="4">
    <source>
        <dbReference type="SAM" id="Coils"/>
    </source>
</evidence>
<dbReference type="KEGG" id="gacu:117548961"/>
<keyword evidence="6" id="KW-1185">Reference proteome</keyword>
<evidence type="ECO:0000313" key="6">
    <source>
        <dbReference type="Proteomes" id="UP000515161"/>
    </source>
</evidence>
<feature type="compositionally biased region" description="Basic and acidic residues" evidence="5">
    <location>
        <begin position="726"/>
        <end position="736"/>
    </location>
</feature>
<evidence type="ECO:0000256" key="5">
    <source>
        <dbReference type="SAM" id="MobiDB-lite"/>
    </source>
</evidence>
<dbReference type="GO" id="GO:0043565">
    <property type="term" value="F:sequence-specific DNA binding"/>
    <property type="evidence" value="ECO:0007669"/>
    <property type="project" value="TreeGrafter"/>
</dbReference>
<feature type="compositionally biased region" description="Acidic residues" evidence="5">
    <location>
        <begin position="737"/>
        <end position="784"/>
    </location>
</feature>
<dbReference type="RefSeq" id="XP_034076385.1">
    <property type="nucleotide sequence ID" value="XM_034220494.1"/>
</dbReference>
<feature type="compositionally biased region" description="Low complexity" evidence="5">
    <location>
        <begin position="1257"/>
        <end position="1280"/>
    </location>
</feature>
<dbReference type="GO" id="GO:0003714">
    <property type="term" value="F:transcription corepressor activity"/>
    <property type="evidence" value="ECO:0007669"/>
    <property type="project" value="TreeGrafter"/>
</dbReference>
<dbReference type="SUPFAM" id="SSF48371">
    <property type="entry name" value="ARM repeat"/>
    <property type="match status" value="1"/>
</dbReference>
<dbReference type="GO" id="GO:0003723">
    <property type="term" value="F:RNA binding"/>
    <property type="evidence" value="ECO:0007669"/>
    <property type="project" value="TreeGrafter"/>
</dbReference>
<dbReference type="GeneID" id="117548961"/>
<feature type="compositionally biased region" description="Basic residues" evidence="5">
    <location>
        <begin position="1239"/>
        <end position="1251"/>
    </location>
</feature>
<evidence type="ECO:0000256" key="3">
    <source>
        <dbReference type="ARBA" id="ARBA00023242"/>
    </source>
</evidence>
<organism evidence="6 7">
    <name type="scientific">Gymnodraco acuticeps</name>
    <name type="common">Antarctic dragonfish</name>
    <dbReference type="NCBI Taxonomy" id="8218"/>
    <lineage>
        <taxon>Eukaryota</taxon>
        <taxon>Metazoa</taxon>
        <taxon>Chordata</taxon>
        <taxon>Craniata</taxon>
        <taxon>Vertebrata</taxon>
        <taxon>Euteleostomi</taxon>
        <taxon>Actinopterygii</taxon>
        <taxon>Neopterygii</taxon>
        <taxon>Teleostei</taxon>
        <taxon>Neoteleostei</taxon>
        <taxon>Acanthomorphata</taxon>
        <taxon>Eupercaria</taxon>
        <taxon>Perciformes</taxon>
        <taxon>Notothenioidei</taxon>
        <taxon>Bathydraconidae</taxon>
        <taxon>Gymnodraco</taxon>
    </lineage>
</organism>
<feature type="region of interest" description="Disordered" evidence="5">
    <location>
        <begin position="715"/>
        <end position="790"/>
    </location>
</feature>
<evidence type="ECO:0000256" key="2">
    <source>
        <dbReference type="ARBA" id="ARBA00006809"/>
    </source>
</evidence>
<accession>A0A6P8UVD3</accession>
<dbReference type="PANTHER" id="PTHR13213">
    <property type="entry name" value="MYB-BINDING PROTEIN 1A FAMILY MEMBER"/>
    <property type="match status" value="1"/>
</dbReference>
<keyword evidence="3" id="KW-0539">Nucleus</keyword>
<dbReference type="GO" id="GO:0005730">
    <property type="term" value="C:nucleolus"/>
    <property type="evidence" value="ECO:0007669"/>
    <property type="project" value="InterPro"/>
</dbReference>
<feature type="region of interest" description="Disordered" evidence="5">
    <location>
        <begin position="1189"/>
        <end position="1291"/>
    </location>
</feature>
<proteinExistence type="inferred from homology"/>
<feature type="compositionally biased region" description="Low complexity" evidence="5">
    <location>
        <begin position="1217"/>
        <end position="1227"/>
    </location>
</feature>
<dbReference type="InParanoid" id="A0A6P8UVD3"/>